<feature type="compositionally biased region" description="Polar residues" evidence="1">
    <location>
        <begin position="2416"/>
        <end position="2425"/>
    </location>
</feature>
<dbReference type="SMART" id="SM00463">
    <property type="entry name" value="SMR"/>
    <property type="match status" value="1"/>
</dbReference>
<feature type="compositionally biased region" description="Basic and acidic residues" evidence="1">
    <location>
        <begin position="319"/>
        <end position="331"/>
    </location>
</feature>
<feature type="compositionally biased region" description="Polar residues" evidence="1">
    <location>
        <begin position="1459"/>
        <end position="1479"/>
    </location>
</feature>
<feature type="region of interest" description="Disordered" evidence="1">
    <location>
        <begin position="1"/>
        <end position="21"/>
    </location>
</feature>
<dbReference type="Pfam" id="PF01713">
    <property type="entry name" value="Smr"/>
    <property type="match status" value="1"/>
</dbReference>
<feature type="region of interest" description="Disordered" evidence="1">
    <location>
        <begin position="874"/>
        <end position="920"/>
    </location>
</feature>
<evidence type="ECO:0000313" key="5">
    <source>
        <dbReference type="Proteomes" id="UP000507470"/>
    </source>
</evidence>
<feature type="region of interest" description="Disordered" evidence="1">
    <location>
        <begin position="1236"/>
        <end position="1260"/>
    </location>
</feature>
<dbReference type="EC" id="3.-.-.-" evidence="4"/>
<feature type="compositionally biased region" description="Polar residues" evidence="1">
    <location>
        <begin position="1160"/>
        <end position="1176"/>
    </location>
</feature>
<dbReference type="SUPFAM" id="SSF52540">
    <property type="entry name" value="P-loop containing nucleoside triphosphate hydrolases"/>
    <property type="match status" value="1"/>
</dbReference>
<dbReference type="OrthoDB" id="3231855at2759"/>
<dbReference type="InterPro" id="IPR027417">
    <property type="entry name" value="P-loop_NTPase"/>
</dbReference>
<dbReference type="PANTHER" id="PTHR46535:SF1">
    <property type="entry name" value="NEDD4-BINDING PROTEIN 2"/>
    <property type="match status" value="1"/>
</dbReference>
<feature type="region of interest" description="Disordered" evidence="1">
    <location>
        <begin position="812"/>
        <end position="842"/>
    </location>
</feature>
<feature type="compositionally biased region" description="Basic and acidic residues" evidence="1">
    <location>
        <begin position="1331"/>
        <end position="1354"/>
    </location>
</feature>
<dbReference type="PANTHER" id="PTHR46535">
    <property type="entry name" value="NEDD4-BINDING PROTEIN 2"/>
    <property type="match status" value="1"/>
</dbReference>
<feature type="compositionally biased region" description="Low complexity" evidence="1">
    <location>
        <begin position="1525"/>
        <end position="1541"/>
    </location>
</feature>
<dbReference type="GO" id="GO:0005634">
    <property type="term" value="C:nucleus"/>
    <property type="evidence" value="ECO:0007669"/>
    <property type="project" value="TreeGrafter"/>
</dbReference>
<feature type="compositionally biased region" description="Basic and acidic residues" evidence="1">
    <location>
        <begin position="184"/>
        <end position="194"/>
    </location>
</feature>
<gene>
    <name evidence="4" type="ORF">MCOR_2495</name>
</gene>
<dbReference type="InterPro" id="IPR009060">
    <property type="entry name" value="UBA-like_sf"/>
</dbReference>
<dbReference type="SUPFAM" id="SSF46934">
    <property type="entry name" value="UBA-like"/>
    <property type="match status" value="1"/>
</dbReference>
<keyword evidence="5" id="KW-1185">Reference proteome</keyword>
<sequence length="2744" mass="307748">MAHSNRQKSPSKVPKFGSNSILDHSENDKIFQVLQEMFHGKVEPEVVHMILTEMDWKVDKAIDTLLTFCGEGGNIDRKKNRLHKMAQEILCKKNDESTDVRSALQQCEARHELASPKSHVTLPSKSHDEEMPPLSKSTVLSDHAIASNSATSAVGLERRRVPPASSSPLQQIRSVMASTYGRTQEVKDKGHSEEQPTINPLSVDDDVHTDSNLISQSILSGALHLSGSDVLSELYNPFSDATVKESDLYQESYKAYMDNYWPDITAKFGIKPTKDVVQSKEINHQSQGDATNIFPGMYTEGDEKRKSVVPQSNGVQSSSEEKGSEKMLKEKVKGEANFPRTGIGSHGSSNISMLVRLGLAEKNERGQFKNLQKDPEEDLDLNFNMDTFDLENDDSSSDGSSLSQSGSAETMTAELKNMLGISKEEKKELSMLESAARELERLNALSPNAKEFIPRSTNVQCNTTDSKPFDAIPKFLTPKAALPTQQRTIPPYAMFPPQQQGQHPQIRPVPMFPVPRHIPFNPQIPVVPVTLVGVRNVPPQPPPPMNIMPQTSQVGPVIQTTNMMHHPSSTLMPPPGLVPISSPTRNILHHPMSSPSPPILPYASAFPSPTAQQLASEAQQYATIAAQQMTKNVQAQSKESSPSPERSLDLCSQKVKDKIISGVRVLIILRGLPGSGKSTLARELKGKGEIFSADDYFMNGDVYCYDQRKLTDAHDQCRRTALEAVRKDVSPVIIDNTNTQVWEMCPYVDIAKSVNPEYEIELLEPSTPWRFKARQCAEKSNHAVPYESIKRMLDRYQRNVTVDMLINTKSRSRPVKILPQNSMQETETTETKKAKKSSAETKNNSALINVDDEDIWQDVGSFKWKNYYQPLMKEQDEEKEENEDLKDEEFPALKSNDKRKSQVENKSSKHTEQKDKTRLETKENMLQEGEGGSENGNTVVTDNSNVTDKIDECAIVSTVSMSSESLVKNNMLPFSTGLGFQMKKHKALSTASLQKQIELISQQKLLVSEKTCASPVTVQPEQSDNTPIENRSSRTPSFEKGRSEDKEFSDEIHELVDSLMSEHVEDKTLSDLSKVQDELKAYLHIMPIDEQQRQDAECLIDQKLGMFLHSEKTSDMQHVQDVHESLNSVDKKVAGDTNLPNNSSATDIVDGRFDIKHSSPSELNSGEDNQNRTVSVTDEDQTIGSIELSLEKVFDVIDEKPERESENLNISQGVDLKVNKSRKVVENEIWSADQLKGHGHNKNWGNNDETEQADEAQGSYDQKELHMKNFEKKYWDSTGSVNSTKSPVSLDEKSENQIDSVIDKFNDLSDECLGEKFWNVNSDGEKDTEKIYWKNVKPSEEQGKQEKSSDKLDSQIKSSNESDTQLKSFDKSDSLVKSSNKLDSESKIESKDGKSEKEGSPSVWEEPKSKRQRKRNNRDKNKQGDNVKSNQKTVLNEAIQSKQNKEPASKVSSKASVKNNENQQTELSSKATVKSGENQQKSKTRKNKTSKTSGQIKEPVSLKKSSQFKQVPSTKTCDSNSPDQSDSSLANQNSSSKSNSSKTHDNHQSFNSSENSQHKAATGNDLKDTNYKSVDRNQKRNQSAMSDTLKNEKSDEKSNLKPSVCLSDAISVDKPSFLVQHFNDRLDGECTVLNTTSLLSLKKGKVELTIDSDMVQSRLDDGTFKQKQQSDENKTDLSSMTLDKRHDNYSDVNNSAKHKFINEENLNPEFLNAQLNIVTTDSENLLQENPSTDACSNTINLEKHSKQVSQPTVMLTDHNHSSITKDEGEKTKDKDSETSQLEPAFLLGSDRQEALINENGEMSLAADINDTKPNQGVEILDEGNDECSRNDVEEFCNNDLHKKDENAELVTSPDFEVVAMEAKQQIKSEEGNDNSPRQDIAKVSTEVQDSQQDVSELNCGKQEEIRITQTPVSQDTDEADEKSGTKKKKKTSNKRKMAAKFPEKFLDDSFKEAFLNNDWATQMPKLEGSAPISSLDLKTKPCIRKMDASTSITSIDTQVLNLINTGNMHILQKIEYPYQICIGRELSIMKGTTKYDTDGSIERGIPEDLQQEKSTMTDSMCVVGLEFLQSSFPSIPEKELKDILEKCDGDVEWAVNLLLDWKYNLNLSEEDSDKFVDCMFKAQHIPKSPSIHSALRQKSMKSVVSPKTLMDMCNDIIIKEHNMDQQEIEQLLITSSEKRLSSLEKQLSIKAKQYSFSSFGDEVIEEDSEFTDALLKELINSADNKSLSSDSRESSQVSLLDDSVQVSSEGLNTNDVNEFWNVDFDLDAKKKNQNKELENVHFDLDVEGMDIDDEEGVPESEVMINRPDDSRIYRDGTDSFGEPTVLLPLKKEFTKALFSLFGPVDGLDTDKEDDLAIPVTLDVAKLIYTCIKTASRKGQVRVHSDQQLMEDEAYARQLQAEEDSEINHHDNRLTGPVNSTPQSFSKPPPPVIGLSIDRGLNLSSPRPKVVSLLDIMVEEQVKEIEKRELVETLQQSGSFSALSTRLKQQKLYDVFPGIDTTVLDDIFQANCFILEDTIKAVQGSLACNAGTPKTVMSKAAEENYEKHLIEAAKQQSLQEMLDSCLHVVHVPKVIKDAKTVNASVDYEEFRGEANLHYRLRHECFQKAQEAHRRGMRQVASFYSEQGHLHTQKIKDANMRASEQILSTRIDMLEKNSTLDLHGLHVDEAVAALERILPNKQFELQSNPLRQKQYLIIVTGRGMHSRGGVSKLKPAVINYLRRNEYRFSEIHEGALRVSLKHRNNT</sequence>
<feature type="region of interest" description="Disordered" evidence="1">
    <location>
        <begin position="303"/>
        <end position="331"/>
    </location>
</feature>
<evidence type="ECO:0000259" key="3">
    <source>
        <dbReference type="PROSITE" id="PS51140"/>
    </source>
</evidence>
<feature type="domain" description="CUE" evidence="3">
    <location>
        <begin position="2056"/>
        <end position="2109"/>
    </location>
</feature>
<feature type="domain" description="Smr" evidence="2">
    <location>
        <begin position="2658"/>
        <end position="2739"/>
    </location>
</feature>
<dbReference type="GO" id="GO:0043130">
    <property type="term" value="F:ubiquitin binding"/>
    <property type="evidence" value="ECO:0007669"/>
    <property type="project" value="InterPro"/>
</dbReference>
<feature type="compositionally biased region" description="Basic and acidic residues" evidence="1">
    <location>
        <begin position="1565"/>
        <end position="1578"/>
    </location>
</feature>
<dbReference type="InterPro" id="IPR036063">
    <property type="entry name" value="Smr_dom_sf"/>
</dbReference>
<reference evidence="4 5" key="1">
    <citation type="submission" date="2020-06" db="EMBL/GenBank/DDBJ databases">
        <authorList>
            <person name="Li R."/>
            <person name="Bekaert M."/>
        </authorList>
    </citation>
    <scope>NUCLEOTIDE SEQUENCE [LARGE SCALE GENOMIC DNA]</scope>
    <source>
        <strain evidence="5">wild</strain>
    </source>
</reference>
<feature type="region of interest" description="Disordered" evidence="1">
    <location>
        <begin position="1883"/>
        <end position="1936"/>
    </location>
</feature>
<dbReference type="PROSITE" id="PS51140">
    <property type="entry name" value="CUE"/>
    <property type="match status" value="1"/>
</dbReference>
<feature type="compositionally biased region" description="Polar residues" evidence="1">
    <location>
        <begin position="1355"/>
        <end position="1367"/>
    </location>
</feature>
<dbReference type="Gene3D" id="3.30.1370.110">
    <property type="match status" value="1"/>
</dbReference>
<proteinExistence type="predicted"/>
<feature type="compositionally biased region" description="Polar residues" evidence="1">
    <location>
        <begin position="1427"/>
        <end position="1442"/>
    </location>
</feature>
<organism evidence="4 5">
    <name type="scientific">Mytilus coruscus</name>
    <name type="common">Sea mussel</name>
    <dbReference type="NCBI Taxonomy" id="42192"/>
    <lineage>
        <taxon>Eukaryota</taxon>
        <taxon>Metazoa</taxon>
        <taxon>Spiralia</taxon>
        <taxon>Lophotrochozoa</taxon>
        <taxon>Mollusca</taxon>
        <taxon>Bivalvia</taxon>
        <taxon>Autobranchia</taxon>
        <taxon>Pteriomorphia</taxon>
        <taxon>Mytilida</taxon>
        <taxon>Mytiloidea</taxon>
        <taxon>Mytilidae</taxon>
        <taxon>Mytilinae</taxon>
        <taxon>Mytilus</taxon>
    </lineage>
</organism>
<dbReference type="Proteomes" id="UP000507470">
    <property type="component" value="Unassembled WGS sequence"/>
</dbReference>
<feature type="region of interest" description="Disordered" evidence="1">
    <location>
        <begin position="1013"/>
        <end position="1047"/>
    </location>
</feature>
<dbReference type="PROSITE" id="PS50828">
    <property type="entry name" value="SMR"/>
    <property type="match status" value="1"/>
</dbReference>
<feature type="region of interest" description="Disordered" evidence="1">
    <location>
        <begin position="1660"/>
        <end position="1688"/>
    </location>
</feature>
<feature type="region of interest" description="Disordered" evidence="1">
    <location>
        <begin position="182"/>
        <end position="204"/>
    </location>
</feature>
<accession>A0A6J8A113</accession>
<feature type="compositionally biased region" description="Basic and acidic residues" evidence="1">
    <location>
        <begin position="1037"/>
        <end position="1047"/>
    </location>
</feature>
<feature type="compositionally biased region" description="Polar residues" evidence="1">
    <location>
        <begin position="1885"/>
        <end position="1895"/>
    </location>
</feature>
<dbReference type="InterPro" id="IPR052772">
    <property type="entry name" value="Endo/PolyKinase_Domain-Protein"/>
</dbReference>
<feature type="compositionally biased region" description="Basic residues" evidence="1">
    <location>
        <begin position="1925"/>
        <end position="1936"/>
    </location>
</feature>
<dbReference type="Pfam" id="PF13671">
    <property type="entry name" value="AAA_33"/>
    <property type="match status" value="1"/>
</dbReference>
<dbReference type="Gene3D" id="3.40.50.300">
    <property type="entry name" value="P-loop containing nucleotide triphosphate hydrolases"/>
    <property type="match status" value="1"/>
</dbReference>
<feature type="compositionally biased region" description="Basic and acidic residues" evidence="1">
    <location>
        <begin position="1149"/>
        <end position="1159"/>
    </location>
</feature>
<feature type="region of interest" description="Disordered" evidence="1">
    <location>
        <begin position="1760"/>
        <end position="1781"/>
    </location>
</feature>
<name>A0A6J8A113_MYTCO</name>
<feature type="compositionally biased region" description="Acidic residues" evidence="1">
    <location>
        <begin position="875"/>
        <end position="887"/>
    </location>
</feature>
<protein>
    <submittedName>
        <fullName evidence="4">N4BP2</fullName>
        <ecNumber evidence="4">3.-.-.-</ecNumber>
    </submittedName>
</protein>
<dbReference type="Pfam" id="PF08590">
    <property type="entry name" value="DUF1771"/>
    <property type="match status" value="1"/>
</dbReference>
<feature type="compositionally biased region" description="Basic and acidic residues" evidence="1">
    <location>
        <begin position="1660"/>
        <end position="1675"/>
    </location>
</feature>
<feature type="compositionally biased region" description="Basic and acidic residues" evidence="1">
    <location>
        <begin position="1760"/>
        <end position="1777"/>
    </location>
</feature>
<dbReference type="SUPFAM" id="SSF160443">
    <property type="entry name" value="SMR domain-like"/>
    <property type="match status" value="1"/>
</dbReference>
<feature type="compositionally biased region" description="Low complexity" evidence="1">
    <location>
        <begin position="1449"/>
        <end position="1458"/>
    </location>
</feature>
<dbReference type="CDD" id="cd14279">
    <property type="entry name" value="CUE"/>
    <property type="match status" value="1"/>
</dbReference>
<feature type="compositionally biased region" description="Polar residues" evidence="1">
    <location>
        <begin position="1503"/>
        <end position="1524"/>
    </location>
</feature>
<feature type="region of interest" description="Disordered" evidence="1">
    <location>
        <begin position="386"/>
        <end position="410"/>
    </location>
</feature>
<feature type="region of interest" description="Disordered" evidence="1">
    <location>
        <begin position="1132"/>
        <end position="1180"/>
    </location>
</feature>
<feature type="region of interest" description="Disordered" evidence="1">
    <location>
        <begin position="1331"/>
        <end position="1600"/>
    </location>
</feature>
<keyword evidence="4" id="KW-0378">Hydrolase</keyword>
<feature type="compositionally biased region" description="Polar residues" evidence="1">
    <location>
        <begin position="1014"/>
        <end position="1036"/>
    </location>
</feature>
<feature type="compositionally biased region" description="Basic and acidic residues" evidence="1">
    <location>
        <begin position="1589"/>
        <end position="1599"/>
    </location>
</feature>
<dbReference type="InterPro" id="IPR002625">
    <property type="entry name" value="Smr_dom"/>
</dbReference>
<feature type="compositionally biased region" description="Basic and acidic residues" evidence="1">
    <location>
        <begin position="1368"/>
        <end position="1409"/>
    </location>
</feature>
<dbReference type="GO" id="GO:0016787">
    <property type="term" value="F:hydrolase activity"/>
    <property type="evidence" value="ECO:0007669"/>
    <property type="project" value="UniProtKB-KW"/>
</dbReference>
<evidence type="ECO:0000259" key="2">
    <source>
        <dbReference type="PROSITE" id="PS50828"/>
    </source>
</evidence>
<dbReference type="InterPro" id="IPR003892">
    <property type="entry name" value="CUE"/>
</dbReference>
<evidence type="ECO:0000256" key="1">
    <source>
        <dbReference type="SAM" id="MobiDB-lite"/>
    </source>
</evidence>
<dbReference type="GO" id="GO:0004519">
    <property type="term" value="F:endonuclease activity"/>
    <property type="evidence" value="ECO:0007669"/>
    <property type="project" value="TreeGrafter"/>
</dbReference>
<feature type="compositionally biased region" description="Polar residues" evidence="1">
    <location>
        <begin position="1548"/>
        <end position="1559"/>
    </location>
</feature>
<feature type="compositionally biased region" description="Polar residues" evidence="1">
    <location>
        <begin position="309"/>
        <end position="318"/>
    </location>
</feature>
<feature type="compositionally biased region" description="Low complexity" evidence="1">
    <location>
        <begin position="397"/>
        <end position="407"/>
    </location>
</feature>
<feature type="region of interest" description="Disordered" evidence="1">
    <location>
        <begin position="112"/>
        <end position="136"/>
    </location>
</feature>
<feature type="region of interest" description="Disordered" evidence="1">
    <location>
        <begin position="2407"/>
        <end position="2427"/>
    </location>
</feature>
<feature type="compositionally biased region" description="Basic and acidic residues" evidence="1">
    <location>
        <begin position="888"/>
        <end position="920"/>
    </location>
</feature>
<dbReference type="InterPro" id="IPR013899">
    <property type="entry name" value="DUF1771"/>
</dbReference>
<dbReference type="EMBL" id="CACVKT020000520">
    <property type="protein sequence ID" value="CAC5359756.1"/>
    <property type="molecule type" value="Genomic_DNA"/>
</dbReference>
<dbReference type="SMART" id="SM01162">
    <property type="entry name" value="DUF1771"/>
    <property type="match status" value="1"/>
</dbReference>
<evidence type="ECO:0000313" key="4">
    <source>
        <dbReference type="EMBL" id="CAC5359756.1"/>
    </source>
</evidence>